<keyword evidence="3" id="KW-1185">Reference proteome</keyword>
<dbReference type="AlphaFoldDB" id="A0A8J5MCS5"/>
<feature type="compositionally biased region" description="Basic and acidic residues" evidence="1">
    <location>
        <begin position="25"/>
        <end position="43"/>
    </location>
</feature>
<organism evidence="2 3">
    <name type="scientific">Phytophthora aleatoria</name>
    <dbReference type="NCBI Taxonomy" id="2496075"/>
    <lineage>
        <taxon>Eukaryota</taxon>
        <taxon>Sar</taxon>
        <taxon>Stramenopiles</taxon>
        <taxon>Oomycota</taxon>
        <taxon>Peronosporomycetes</taxon>
        <taxon>Peronosporales</taxon>
        <taxon>Peronosporaceae</taxon>
        <taxon>Phytophthora</taxon>
    </lineage>
</organism>
<comment type="caution">
    <text evidence="2">The sequence shown here is derived from an EMBL/GenBank/DDBJ whole genome shotgun (WGS) entry which is preliminary data.</text>
</comment>
<gene>
    <name evidence="2" type="ORF">JG688_00016573</name>
</gene>
<protein>
    <submittedName>
        <fullName evidence="2">Uncharacterized protein</fullName>
    </submittedName>
</protein>
<accession>A0A8J5MCS5</accession>
<feature type="region of interest" description="Disordered" evidence="1">
    <location>
        <begin position="57"/>
        <end position="77"/>
    </location>
</feature>
<sequence length="77" mass="9469">MAYSPEEYLRNKERIQAAQKRYYRKTRETRIQKQREYDTKNKDRIKERKKRLYAAKVEKNESNEIPVEEKSDTVVSQ</sequence>
<evidence type="ECO:0000313" key="2">
    <source>
        <dbReference type="EMBL" id="KAG6945407.1"/>
    </source>
</evidence>
<reference evidence="2" key="1">
    <citation type="submission" date="2021-01" db="EMBL/GenBank/DDBJ databases">
        <title>Phytophthora aleatoria, a newly-described species from Pinus radiata is distinct from Phytophthora cactorum isolates based on comparative genomics.</title>
        <authorList>
            <person name="Mcdougal R."/>
            <person name="Panda P."/>
            <person name="Williams N."/>
            <person name="Studholme D.J."/>
        </authorList>
    </citation>
    <scope>NUCLEOTIDE SEQUENCE</scope>
    <source>
        <strain evidence="2">NZFS 4037</strain>
    </source>
</reference>
<feature type="region of interest" description="Disordered" evidence="1">
    <location>
        <begin position="20"/>
        <end position="43"/>
    </location>
</feature>
<dbReference type="EMBL" id="JAENGY010002114">
    <property type="protein sequence ID" value="KAG6945407.1"/>
    <property type="molecule type" value="Genomic_DNA"/>
</dbReference>
<evidence type="ECO:0000256" key="1">
    <source>
        <dbReference type="SAM" id="MobiDB-lite"/>
    </source>
</evidence>
<proteinExistence type="predicted"/>
<evidence type="ECO:0000313" key="3">
    <source>
        <dbReference type="Proteomes" id="UP000709295"/>
    </source>
</evidence>
<name>A0A8J5MCS5_9STRA</name>
<dbReference type="Proteomes" id="UP000709295">
    <property type="component" value="Unassembled WGS sequence"/>
</dbReference>